<gene>
    <name evidence="1" type="ORF">CPX_001473</name>
</gene>
<dbReference type="RefSeq" id="WP_053521409.1">
    <property type="nucleotide sequence ID" value="NZ_LHCF01000005.1"/>
</dbReference>
<organism evidence="1 2">
    <name type="scientific">Candidatus Phytoplasma pruni</name>
    <dbReference type="NCBI Taxonomy" id="479893"/>
    <lineage>
        <taxon>Bacteria</taxon>
        <taxon>Bacillati</taxon>
        <taxon>Mycoplasmatota</taxon>
        <taxon>Mollicutes</taxon>
        <taxon>Acholeplasmatales</taxon>
        <taxon>Acholeplasmataceae</taxon>
        <taxon>Candidatus Phytoplasma</taxon>
        <taxon>16SrIII (X-disease group)</taxon>
    </lineage>
</organism>
<evidence type="ECO:0000313" key="1">
    <source>
        <dbReference type="EMBL" id="KOR75514.1"/>
    </source>
</evidence>
<proteinExistence type="predicted"/>
<evidence type="ECO:0008006" key="3">
    <source>
        <dbReference type="Google" id="ProtNLM"/>
    </source>
</evidence>
<evidence type="ECO:0000313" key="2">
    <source>
        <dbReference type="Proteomes" id="UP000037386"/>
    </source>
</evidence>
<reference evidence="2" key="1">
    <citation type="submission" date="2015-05" db="EMBL/GenBank/DDBJ databases">
        <title>Draft genome sequence of 'Candidatus Phytoplasma Pruni' strain CX, a plant pathogenic bacterium.</title>
        <authorList>
            <person name="Lee I.-M."/>
            <person name="Bottner-Parker K.D."/>
            <person name="Shao J."/>
            <person name="Gundersen-Rindal D.E."/>
            <person name="Zhao Y."/>
            <person name="Davis R.E."/>
        </authorList>
    </citation>
    <scope>NUCLEOTIDE SEQUENCE [LARGE SCALE GENOMIC DNA]</scope>
    <source>
        <strain evidence="2">CX</strain>
    </source>
</reference>
<sequence>MKMSIPKKIFSFLFRKSVFLSCVCLGLYCLIRTNINIFSPPVSPSSLTVQQKGQAFSRKKKPSKKSNLLQPLCQTVYQANLEQEVENDVYQPNIMLNKPVMKTDKYNVMLAFYKYNDQGLLMRKKYKAGLNNYFYEYNDQGQLIKRYGDKYGDAKELDVFTYHYNDKNQLVRLLDHNKVVKKEFEYNQKGQLAKKTDFYFWQTDQAYTITYSYQYNEKGQKIKKFYQGMATYNKKGICTKPKKNFNLLENTYEYNQTGQRIRKRERNNAVCRMYRYHE</sequence>
<dbReference type="PATRIC" id="fig|479893.3.peg.260"/>
<dbReference type="AlphaFoldDB" id="A0A0M1N0N4"/>
<accession>A0A0M1N0N4</accession>
<dbReference type="Proteomes" id="UP000037386">
    <property type="component" value="Unassembled WGS sequence"/>
</dbReference>
<name>A0A0M1N0N4_9MOLU</name>
<comment type="caution">
    <text evidence="1">The sequence shown here is derived from an EMBL/GenBank/DDBJ whole genome shotgun (WGS) entry which is preliminary data.</text>
</comment>
<protein>
    <recommendedName>
        <fullName evidence="3">DUF2963 domain-containing protein</fullName>
    </recommendedName>
</protein>
<dbReference type="EMBL" id="LHCF01000005">
    <property type="protein sequence ID" value="KOR75514.1"/>
    <property type="molecule type" value="Genomic_DNA"/>
</dbReference>
<dbReference type="Gene3D" id="2.180.10.10">
    <property type="entry name" value="RHS repeat-associated core"/>
    <property type="match status" value="1"/>
</dbReference>